<evidence type="ECO:0000256" key="1">
    <source>
        <dbReference type="SAM" id="Coils"/>
    </source>
</evidence>
<evidence type="ECO:0000313" key="3">
    <source>
        <dbReference type="EMBL" id="CCM16260.1"/>
    </source>
</evidence>
<dbReference type="EMBL" id="CALQ01001031">
    <property type="protein sequence ID" value="CCM16260.1"/>
    <property type="molecule type" value="Genomic_DNA"/>
</dbReference>
<feature type="compositionally biased region" description="Basic and acidic residues" evidence="2">
    <location>
        <begin position="1"/>
        <end position="12"/>
    </location>
</feature>
<proteinExistence type="predicted"/>
<evidence type="ECO:0000256" key="2">
    <source>
        <dbReference type="SAM" id="MobiDB-lite"/>
    </source>
</evidence>
<sequence length="211" mass="23707">MDNYDNAEHDNFGYEDDEYDDAADDWEIEAAEEEQKAIAEEAARKARLEKKLVTRAPVKKEEEEEAVPEDVERAIADMRQVANDIASGSTLLRGGSSEELIGNHKLVADVDVDRVGAMIADRLTSFSESTHYDKLILEVFERLTSHLTNTQLLNEEADRVHRLREELKRAAKTKTKPVEKAPVTQSSLDLSNFEDKGGAAVTEENEDETGW</sequence>
<accession>A0A1E1IY76</accession>
<organism evidence="3">
    <name type="scientific">Leishmania guyanensis</name>
    <dbReference type="NCBI Taxonomy" id="5670"/>
    <lineage>
        <taxon>Eukaryota</taxon>
        <taxon>Discoba</taxon>
        <taxon>Euglenozoa</taxon>
        <taxon>Kinetoplastea</taxon>
        <taxon>Metakinetoplastina</taxon>
        <taxon>Trypanosomatida</taxon>
        <taxon>Trypanosomatidae</taxon>
        <taxon>Leishmaniinae</taxon>
        <taxon>Leishmania</taxon>
        <taxon>Leishmania guyanensis species complex</taxon>
    </lineage>
</organism>
<gene>
    <name evidence="3" type="primary">LgM4147LRVhigh.25.01240.00730</name>
    <name evidence="3" type="ORF">BN36_2537670</name>
</gene>
<feature type="region of interest" description="Disordered" evidence="2">
    <location>
        <begin position="169"/>
        <end position="211"/>
    </location>
</feature>
<feature type="region of interest" description="Disordered" evidence="2">
    <location>
        <begin position="1"/>
        <end position="20"/>
    </location>
</feature>
<feature type="coiled-coil region" evidence="1">
    <location>
        <begin position="23"/>
        <end position="51"/>
    </location>
</feature>
<dbReference type="AlphaFoldDB" id="A0A1E1IY76"/>
<protein>
    <recommendedName>
        <fullName evidence="4">Eukaryotic translation initiation factor 3 30 kDa subunit</fullName>
    </recommendedName>
</protein>
<reference evidence="3" key="1">
    <citation type="submission" date="2012-08" db="EMBL/GenBank/DDBJ databases">
        <title>Comparative genomics of metastatic and non-metastatic Leishmania guyanensis provides insights into polygenic factors involved in Leishmania RNA virus infection.</title>
        <authorList>
            <person name="Smith D."/>
            <person name="Hertz-Fowler C."/>
            <person name="Martin R."/>
            <person name="Dickens N."/>
            <person name="Fasel N."/>
            <person name="Falquet L."/>
            <person name="Beverley S."/>
            <person name="Zangger H."/>
            <person name="Calderon-Copete S."/>
            <person name="Mottram J."/>
            <person name="Xenarios I."/>
        </authorList>
    </citation>
    <scope>NUCLEOTIDE SEQUENCE</scope>
    <source>
        <strain evidence="3">MHOM/BR/75/M4147/SSU:IR2SAT-LUC</strain>
    </source>
</reference>
<name>A0A1E1IY76_LEIGU</name>
<evidence type="ECO:0008006" key="4">
    <source>
        <dbReference type="Google" id="ProtNLM"/>
    </source>
</evidence>
<keyword evidence="1" id="KW-0175">Coiled coil</keyword>